<dbReference type="KEGG" id="tva:5468748"/>
<dbReference type="AlphaFoldDB" id="A2D8C8"/>
<proteinExistence type="predicted"/>
<dbReference type="EMBL" id="DS113179">
    <property type="protein sequence ID" value="EAY23177.1"/>
    <property type="molecule type" value="Genomic_DNA"/>
</dbReference>
<dbReference type="Proteomes" id="UP000001542">
    <property type="component" value="Unassembled WGS sequence"/>
</dbReference>
<reference evidence="1" key="1">
    <citation type="submission" date="2006-10" db="EMBL/GenBank/DDBJ databases">
        <authorList>
            <person name="Amadeo P."/>
            <person name="Zhao Q."/>
            <person name="Wortman J."/>
            <person name="Fraser-Liggett C."/>
            <person name="Carlton J."/>
        </authorList>
    </citation>
    <scope>NUCLEOTIDE SEQUENCE</scope>
    <source>
        <strain evidence="1">G3</strain>
    </source>
</reference>
<keyword evidence="2" id="KW-1185">Reference proteome</keyword>
<organism evidence="1 2">
    <name type="scientific">Trichomonas vaginalis (strain ATCC PRA-98 / G3)</name>
    <dbReference type="NCBI Taxonomy" id="412133"/>
    <lineage>
        <taxon>Eukaryota</taxon>
        <taxon>Metamonada</taxon>
        <taxon>Parabasalia</taxon>
        <taxon>Trichomonadida</taxon>
        <taxon>Trichomonadidae</taxon>
        <taxon>Trichomonas</taxon>
    </lineage>
</organism>
<dbReference type="VEuPathDB" id="TrichDB:TVAGG3_0393950"/>
<dbReference type="InParanoid" id="A2D8C8"/>
<dbReference type="VEuPathDB" id="TrichDB:TVAG_184830"/>
<evidence type="ECO:0000313" key="2">
    <source>
        <dbReference type="Proteomes" id="UP000001542"/>
    </source>
</evidence>
<reference evidence="1" key="2">
    <citation type="journal article" date="2007" name="Science">
        <title>Draft genome sequence of the sexually transmitted pathogen Trichomonas vaginalis.</title>
        <authorList>
            <person name="Carlton J.M."/>
            <person name="Hirt R.P."/>
            <person name="Silva J.C."/>
            <person name="Delcher A.L."/>
            <person name="Schatz M."/>
            <person name="Zhao Q."/>
            <person name="Wortman J.R."/>
            <person name="Bidwell S.L."/>
            <person name="Alsmark U.C.M."/>
            <person name="Besteiro S."/>
            <person name="Sicheritz-Ponten T."/>
            <person name="Noel C.J."/>
            <person name="Dacks J.B."/>
            <person name="Foster P.G."/>
            <person name="Simillion C."/>
            <person name="Van de Peer Y."/>
            <person name="Miranda-Saavedra D."/>
            <person name="Barton G.J."/>
            <person name="Westrop G.D."/>
            <person name="Mueller S."/>
            <person name="Dessi D."/>
            <person name="Fiori P.L."/>
            <person name="Ren Q."/>
            <person name="Paulsen I."/>
            <person name="Zhang H."/>
            <person name="Bastida-Corcuera F.D."/>
            <person name="Simoes-Barbosa A."/>
            <person name="Brown M.T."/>
            <person name="Hayes R.D."/>
            <person name="Mukherjee M."/>
            <person name="Okumura C.Y."/>
            <person name="Schneider R."/>
            <person name="Smith A.J."/>
            <person name="Vanacova S."/>
            <person name="Villalvazo M."/>
            <person name="Haas B.J."/>
            <person name="Pertea M."/>
            <person name="Feldblyum T.V."/>
            <person name="Utterback T.R."/>
            <person name="Shu C.L."/>
            <person name="Osoegawa K."/>
            <person name="de Jong P.J."/>
            <person name="Hrdy I."/>
            <person name="Horvathova L."/>
            <person name="Zubacova Z."/>
            <person name="Dolezal P."/>
            <person name="Malik S.B."/>
            <person name="Logsdon J.M. Jr."/>
            <person name="Henze K."/>
            <person name="Gupta A."/>
            <person name="Wang C.C."/>
            <person name="Dunne R.L."/>
            <person name="Upcroft J.A."/>
            <person name="Upcroft P."/>
            <person name="White O."/>
            <person name="Salzberg S.L."/>
            <person name="Tang P."/>
            <person name="Chiu C.-H."/>
            <person name="Lee Y.-S."/>
            <person name="Embley T.M."/>
            <person name="Coombs G.H."/>
            <person name="Mottram J.C."/>
            <person name="Tachezy J."/>
            <person name="Fraser-Liggett C.M."/>
            <person name="Johnson P.J."/>
        </authorList>
    </citation>
    <scope>NUCLEOTIDE SEQUENCE [LARGE SCALE GENOMIC DNA]</scope>
    <source>
        <strain evidence="1">G3</strain>
    </source>
</reference>
<dbReference type="RefSeq" id="XP_001584163.1">
    <property type="nucleotide sequence ID" value="XM_001584113.1"/>
</dbReference>
<evidence type="ECO:0000313" key="1">
    <source>
        <dbReference type="EMBL" id="EAY23177.1"/>
    </source>
</evidence>
<gene>
    <name evidence="1" type="ORF">TVAG_184830</name>
</gene>
<sequence length="181" mass="21229">MFALLAIRRTPRVSSNYIPVLTPYFPGMMNRTIQSIKWYAKQKNEESSDNSNIFTPYLPTLRFSNAEKSTDEDNLGGLTFFVQRKLRELMGRNAEDDGTDDENPAAFGLYRELQKLIGLRNGEEKVAKRRPRYHYRFPINRDLYLHWLKHMNRQRLSKGQVAPKRYAAPRIAPKRVLVPKK</sequence>
<protein>
    <submittedName>
        <fullName evidence="1">Uncharacterized protein</fullName>
    </submittedName>
</protein>
<name>A2D8C8_TRIV3</name>
<accession>A2D8C8</accession>